<dbReference type="SUPFAM" id="SSF55729">
    <property type="entry name" value="Acyl-CoA N-acyltransferases (Nat)"/>
    <property type="match status" value="1"/>
</dbReference>
<dbReference type="InterPro" id="IPR016181">
    <property type="entry name" value="Acyl_CoA_acyltransferase"/>
</dbReference>
<name>A0A1M6JJY4_9FIRM</name>
<dbReference type="OrthoDB" id="9806005at2"/>
<organism evidence="1 2">
    <name type="scientific">Thermoclostridium caenicola</name>
    <dbReference type="NCBI Taxonomy" id="659425"/>
    <lineage>
        <taxon>Bacteria</taxon>
        <taxon>Bacillati</taxon>
        <taxon>Bacillota</taxon>
        <taxon>Clostridia</taxon>
        <taxon>Eubacteriales</taxon>
        <taxon>Oscillospiraceae</taxon>
        <taxon>Thermoclostridium</taxon>
    </lineage>
</organism>
<protein>
    <recommendedName>
        <fullName evidence="3">N-acetyltransferase domain-containing protein</fullName>
    </recommendedName>
</protein>
<evidence type="ECO:0000313" key="2">
    <source>
        <dbReference type="Proteomes" id="UP000324781"/>
    </source>
</evidence>
<gene>
    <name evidence="1" type="ORF">SAMN05444373_10585</name>
</gene>
<evidence type="ECO:0000313" key="1">
    <source>
        <dbReference type="EMBL" id="SHJ46935.1"/>
    </source>
</evidence>
<sequence length="381" mass="44183">MVQIVKVETKKQLHDFIMFPFGLYKDNPYWVPPLIADEKFTLSKDKNPAFENSEAEYWLAYKDGKLAGRIAGIVSHSYIKKWGNPYARFGWVDFIDDLEVSKALFDTVENWAREKGLKAVHGPLGFTDLDKEGMLVEGFDEMGTFVTIYNYPYYVKHLEAHGYVKDADWIEFDLKMPGPEVVKKVEELAKRAMEKYRLRVVPLKKPKDVLPYAKSVFDMINVAYEHLYGTVPLSEKQIECYIKQYFSFLNTDYVCLIVDEQNQLAGFGIMFPSLTRAAQKARGRLFPFGFIHFLQAIRKNDTLDLYLIAIRPELRSKGVPYVLISELTKTAIKNGVVRGIASPELETNHAVHSMWRNFETRIHRRRRCFIKKLEDEPGNHS</sequence>
<dbReference type="EMBL" id="FQZP01000058">
    <property type="protein sequence ID" value="SHJ46935.1"/>
    <property type="molecule type" value="Genomic_DNA"/>
</dbReference>
<dbReference type="PANTHER" id="PTHR41368">
    <property type="entry name" value="PROTEIN YGHO"/>
    <property type="match status" value="1"/>
</dbReference>
<dbReference type="PANTHER" id="PTHR41368:SF1">
    <property type="entry name" value="PROTEIN YGHO"/>
    <property type="match status" value="1"/>
</dbReference>
<dbReference type="Gene3D" id="3.40.630.30">
    <property type="match status" value="1"/>
</dbReference>
<evidence type="ECO:0008006" key="3">
    <source>
        <dbReference type="Google" id="ProtNLM"/>
    </source>
</evidence>
<dbReference type="AlphaFoldDB" id="A0A1M6JJY4"/>
<dbReference type="RefSeq" id="WP_149679505.1">
    <property type="nucleotide sequence ID" value="NZ_FQZP01000058.1"/>
</dbReference>
<keyword evidence="2" id="KW-1185">Reference proteome</keyword>
<dbReference type="Proteomes" id="UP000324781">
    <property type="component" value="Unassembled WGS sequence"/>
</dbReference>
<dbReference type="InterPro" id="IPR039968">
    <property type="entry name" value="BcerS-like"/>
</dbReference>
<reference evidence="1 2" key="1">
    <citation type="submission" date="2016-11" db="EMBL/GenBank/DDBJ databases">
        <authorList>
            <person name="Varghese N."/>
            <person name="Submissions S."/>
        </authorList>
    </citation>
    <scope>NUCLEOTIDE SEQUENCE [LARGE SCALE GENOMIC DNA]</scope>
    <source>
        <strain evidence="1 2">DSM 19027</strain>
    </source>
</reference>
<proteinExistence type="predicted"/>
<accession>A0A1M6JJY4</accession>